<comment type="subcellular location">
    <subcellularLocation>
        <location evidence="5">Cell membrane</location>
        <topology evidence="5">Peripheral membrane protein</topology>
        <orientation evidence="5">Cytoplasmic side</orientation>
    </subcellularLocation>
    <text evidence="5">Localizes to the Z ring in an FtsZ-dependent manner. Targeted to the membrane through a conserved C-terminal amphipathic helix.</text>
</comment>
<evidence type="ECO:0000256" key="3">
    <source>
        <dbReference type="ARBA" id="ARBA00023136"/>
    </source>
</evidence>
<dbReference type="Gene3D" id="3.30.420.40">
    <property type="match status" value="2"/>
</dbReference>
<dbReference type="HAMAP" id="MF_02033">
    <property type="entry name" value="FtsA"/>
    <property type="match status" value="1"/>
</dbReference>
<keyword evidence="3 5" id="KW-0472">Membrane</keyword>
<dbReference type="Gene3D" id="3.30.1490.110">
    <property type="match status" value="1"/>
</dbReference>
<reference evidence="9" key="2">
    <citation type="submission" date="2021-02" db="EMBL/GenBank/DDBJ databases">
        <title>Sulfurospirillum tamanensis sp. nov.</title>
        <authorList>
            <person name="Merkel A.Y."/>
        </authorList>
    </citation>
    <scope>NUCLEOTIDE SEQUENCE [LARGE SCALE GENOMIC DNA]</scope>
    <source>
        <strain evidence="9">T05b</strain>
    </source>
</reference>
<dbReference type="PIRSF" id="PIRSF003101">
    <property type="entry name" value="FtsA"/>
    <property type="match status" value="1"/>
</dbReference>
<reference evidence="8 9" key="1">
    <citation type="submission" date="2021-02" db="EMBL/GenBank/DDBJ databases">
        <title>Sulfurospirillum tamanensis sp. nov.</title>
        <authorList>
            <person name="Frolova A."/>
            <person name="Merkel A."/>
            <person name="Slobodkin A."/>
        </authorList>
    </citation>
    <scope>NUCLEOTIDE SEQUENCE [LARGE SCALE GENOMIC DNA]</scope>
    <source>
        <strain evidence="8 9">T05b</strain>
    </source>
</reference>
<dbReference type="Proteomes" id="UP000703590">
    <property type="component" value="Unassembled WGS sequence"/>
</dbReference>
<organism evidence="8 9">
    <name type="scientific">Sulfurospirillum tamanense</name>
    <dbReference type="NCBI Taxonomy" id="2813362"/>
    <lineage>
        <taxon>Bacteria</taxon>
        <taxon>Pseudomonadati</taxon>
        <taxon>Campylobacterota</taxon>
        <taxon>Epsilonproteobacteria</taxon>
        <taxon>Campylobacterales</taxon>
        <taxon>Sulfurospirillaceae</taxon>
        <taxon>Sulfurospirillum</taxon>
    </lineage>
</organism>
<dbReference type="CDD" id="cd24048">
    <property type="entry name" value="ASKHA_NBD_FtsA"/>
    <property type="match status" value="1"/>
</dbReference>
<dbReference type="InterPro" id="IPR003494">
    <property type="entry name" value="SHS2_FtsA"/>
</dbReference>
<dbReference type="PANTHER" id="PTHR32432:SF4">
    <property type="entry name" value="CELL DIVISION PROTEIN FTSA"/>
    <property type="match status" value="1"/>
</dbReference>
<evidence type="ECO:0000256" key="4">
    <source>
        <dbReference type="ARBA" id="ARBA00023306"/>
    </source>
</evidence>
<proteinExistence type="inferred from homology"/>
<evidence type="ECO:0000256" key="2">
    <source>
        <dbReference type="ARBA" id="ARBA00022618"/>
    </source>
</evidence>
<sequence>MSTTYLGIDIGSSQICAVIAEKDDVGMKVLGAGVSKAQGLKKGVITNIELASKSIKMALSDAKRVAGTHYDKVIVSISGAYTKSVDSNGVVNVPNHDIGIREINRAMQMADHNANIPHEYEKLHVLPYNFKVDEQEHIEDPLGMNGSRLEVQVHIITAQKSSLSNLKKAVKSAGVDIDNIVLGGYASAIATVNEDEKELGVVVIDMGGASCNMVIHSGNSIRYNDFLGVGSSNITNDLSMALHTPLPAAENVKINYGTLHASSSELIELPVLGDENVTHEVSLDIISNVIYARVEETLMILAKTLEDSGFKDQVGAGIVLTGGLTKLEGIRELATAIFDNMPIRLARPKEMEGLFETLRDPGHSTAIGLIMYGGGAFTPYEIDSNKKMRYKDESIEPGKNVQRILEEEDSMKLDEPESVESTKDKLARITDLGQQPKGDNALAKFWHRLTQLF</sequence>
<evidence type="ECO:0000256" key="6">
    <source>
        <dbReference type="PIRNR" id="PIRNR003101"/>
    </source>
</evidence>
<evidence type="ECO:0000313" key="8">
    <source>
        <dbReference type="EMBL" id="MBN2964348.1"/>
    </source>
</evidence>
<protein>
    <recommendedName>
        <fullName evidence="5 6">Cell division protein FtsA</fullName>
    </recommendedName>
</protein>
<dbReference type="SMART" id="SM00842">
    <property type="entry name" value="FtsA"/>
    <property type="match status" value="1"/>
</dbReference>
<dbReference type="SUPFAM" id="SSF53067">
    <property type="entry name" value="Actin-like ATPase domain"/>
    <property type="match status" value="2"/>
</dbReference>
<dbReference type="EMBL" id="JAFHKK010000010">
    <property type="protein sequence ID" value="MBN2964348.1"/>
    <property type="molecule type" value="Genomic_DNA"/>
</dbReference>
<keyword evidence="9" id="KW-1185">Reference proteome</keyword>
<gene>
    <name evidence="5 8" type="primary">ftsA</name>
    <name evidence="8" type="ORF">JWV37_06120</name>
</gene>
<comment type="caution">
    <text evidence="8">The sequence shown here is derived from an EMBL/GenBank/DDBJ whole genome shotgun (WGS) entry which is preliminary data.</text>
</comment>
<dbReference type="Pfam" id="PF02491">
    <property type="entry name" value="SHS2_FTSA"/>
    <property type="match status" value="1"/>
</dbReference>
<evidence type="ECO:0000313" key="9">
    <source>
        <dbReference type="Proteomes" id="UP000703590"/>
    </source>
</evidence>
<dbReference type="GO" id="GO:0051301">
    <property type="term" value="P:cell division"/>
    <property type="evidence" value="ECO:0007669"/>
    <property type="project" value="UniProtKB-KW"/>
</dbReference>
<evidence type="ECO:0000259" key="7">
    <source>
        <dbReference type="SMART" id="SM00842"/>
    </source>
</evidence>
<keyword evidence="1 5" id="KW-1003">Cell membrane</keyword>
<evidence type="ECO:0000256" key="5">
    <source>
        <dbReference type="HAMAP-Rule" id="MF_02033"/>
    </source>
</evidence>
<dbReference type="InterPro" id="IPR043129">
    <property type="entry name" value="ATPase_NBD"/>
</dbReference>
<keyword evidence="4 5" id="KW-0131">Cell cycle</keyword>
<dbReference type="InterPro" id="IPR050696">
    <property type="entry name" value="FtsA/MreB"/>
</dbReference>
<reference evidence="8 9" key="3">
    <citation type="submission" date="2021-02" db="EMBL/GenBank/DDBJ databases">
        <authorList>
            <person name="Merkel A.Y."/>
        </authorList>
    </citation>
    <scope>NUCLEOTIDE SEQUENCE [LARGE SCALE GENOMIC DNA]</scope>
    <source>
        <strain evidence="8 9">T05b</strain>
    </source>
</reference>
<dbReference type="RefSeq" id="WP_205458895.1">
    <property type="nucleotide sequence ID" value="NZ_JAFHKK010000010.1"/>
</dbReference>
<dbReference type="NCBIfam" id="TIGR01174">
    <property type="entry name" value="ftsA"/>
    <property type="match status" value="1"/>
</dbReference>
<evidence type="ECO:0000256" key="1">
    <source>
        <dbReference type="ARBA" id="ARBA00022475"/>
    </source>
</evidence>
<comment type="similarity">
    <text evidence="5 6">Belongs to the FtsA/MreB family.</text>
</comment>
<comment type="subunit">
    <text evidence="5">Self-interacts. Interacts with FtsZ.</text>
</comment>
<dbReference type="InterPro" id="IPR020823">
    <property type="entry name" value="Cell_div_FtsA"/>
</dbReference>
<dbReference type="Pfam" id="PF14450">
    <property type="entry name" value="FtsA"/>
    <property type="match status" value="1"/>
</dbReference>
<feature type="domain" description="SHS2" evidence="7">
    <location>
        <begin position="5"/>
        <end position="191"/>
    </location>
</feature>
<comment type="function">
    <text evidence="5 6">Cell division protein that is involved in the assembly of the Z ring. May serve as a membrane anchor for the Z ring.</text>
</comment>
<dbReference type="PANTHER" id="PTHR32432">
    <property type="entry name" value="CELL DIVISION PROTEIN FTSA-RELATED"/>
    <property type="match status" value="1"/>
</dbReference>
<accession>A0ABS2WRW3</accession>
<keyword evidence="2 5" id="KW-0132">Cell division</keyword>
<name>A0ABS2WRW3_9BACT</name>